<dbReference type="InterPro" id="IPR000031">
    <property type="entry name" value="PurE_dom"/>
</dbReference>
<keyword evidence="8 11" id="KW-0210">Decarboxylase</keyword>
<comment type="pathway">
    <text evidence="2 11">Purine metabolism; IMP biosynthesis via de novo pathway; 5-amino-1-(5-phospho-D-ribosyl)imidazole-4-carboxylate from 5-amino-1-(5-phospho-D-ribosyl)imidazole (carboxylase route): step 1/1.</text>
</comment>
<dbReference type="SUPFAM" id="SSF52440">
    <property type="entry name" value="PreATP-grasp domain"/>
    <property type="match status" value="1"/>
</dbReference>
<keyword evidence="6 11" id="KW-0547">Nucleotide-binding</keyword>
<dbReference type="SUPFAM" id="SSF51246">
    <property type="entry name" value="Rudiment single hybrid motif"/>
    <property type="match status" value="1"/>
</dbReference>
<dbReference type="InterPro" id="IPR011054">
    <property type="entry name" value="Rudment_hybrid_motif"/>
</dbReference>
<dbReference type="Proteomes" id="UP001365128">
    <property type="component" value="Unassembled WGS sequence"/>
</dbReference>
<accession>A0ABR1MKS8</accession>
<dbReference type="NCBIfam" id="TIGR01161">
    <property type="entry name" value="purK"/>
    <property type="match status" value="1"/>
</dbReference>
<evidence type="ECO:0000256" key="9">
    <source>
        <dbReference type="ARBA" id="ARBA00022840"/>
    </source>
</evidence>
<reference evidence="13 14" key="1">
    <citation type="submission" date="2024-04" db="EMBL/GenBank/DDBJ databases">
        <title>Phyllosticta paracitricarpa is synonymous to the EU quarantine fungus P. citricarpa based on phylogenomic analyses.</title>
        <authorList>
            <consortium name="Lawrence Berkeley National Laboratory"/>
            <person name="Van Ingen-Buijs V.A."/>
            <person name="Van Westerhoven A.C."/>
            <person name="Haridas S."/>
            <person name="Skiadas P."/>
            <person name="Martin F."/>
            <person name="Groenewald J.Z."/>
            <person name="Crous P.W."/>
            <person name="Seidl M.F."/>
        </authorList>
    </citation>
    <scope>NUCLEOTIDE SEQUENCE [LARGE SCALE GENOMIC DNA]</scope>
    <source>
        <strain evidence="13 14">CBS 122670</strain>
    </source>
</reference>
<dbReference type="NCBIfam" id="NF004679">
    <property type="entry name" value="PRK06019.1-5"/>
    <property type="match status" value="1"/>
</dbReference>
<evidence type="ECO:0000256" key="3">
    <source>
        <dbReference type="ARBA" id="ARBA00006114"/>
    </source>
</evidence>
<dbReference type="InterPro" id="IPR016185">
    <property type="entry name" value="PreATP-grasp_dom_sf"/>
</dbReference>
<dbReference type="SUPFAM" id="SSF52255">
    <property type="entry name" value="N5-CAIR mutase (phosphoribosylaminoimidazole carboxylase, PurE)"/>
    <property type="match status" value="1"/>
</dbReference>
<dbReference type="Gene3D" id="3.40.50.1970">
    <property type="match status" value="1"/>
</dbReference>
<feature type="domain" description="ATP-grasp" evidence="12">
    <location>
        <begin position="106"/>
        <end position="294"/>
    </location>
</feature>
<dbReference type="HAMAP" id="MF_01929">
    <property type="entry name" value="PurE_classI"/>
    <property type="match status" value="1"/>
</dbReference>
<keyword evidence="14" id="KW-1185">Reference proteome</keyword>
<evidence type="ECO:0000256" key="8">
    <source>
        <dbReference type="ARBA" id="ARBA00022793"/>
    </source>
</evidence>
<dbReference type="InterPro" id="IPR005875">
    <property type="entry name" value="PurK"/>
</dbReference>
<name>A0ABR1MKS8_9PEZI</name>
<evidence type="ECO:0000256" key="4">
    <source>
        <dbReference type="ARBA" id="ARBA00012329"/>
    </source>
</evidence>
<dbReference type="PIRSF" id="PIRSF001340">
    <property type="entry name" value="AIR_carboxylase"/>
    <property type="match status" value="1"/>
</dbReference>
<evidence type="ECO:0000256" key="11">
    <source>
        <dbReference type="PIRNR" id="PIRNR001340"/>
    </source>
</evidence>
<evidence type="ECO:0000313" key="14">
    <source>
        <dbReference type="Proteomes" id="UP001365128"/>
    </source>
</evidence>
<dbReference type="Pfam" id="PF02222">
    <property type="entry name" value="ATP-grasp"/>
    <property type="match status" value="1"/>
</dbReference>
<dbReference type="InterPro" id="IPR033747">
    <property type="entry name" value="PurE_ClassI"/>
</dbReference>
<dbReference type="PANTHER" id="PTHR11609">
    <property type="entry name" value="PURINE BIOSYNTHESIS PROTEIN 6/7, PUR6/7"/>
    <property type="match status" value="1"/>
</dbReference>
<proteinExistence type="inferred from homology"/>
<evidence type="ECO:0000256" key="5">
    <source>
        <dbReference type="ARBA" id="ARBA00021059"/>
    </source>
</evidence>
<evidence type="ECO:0000256" key="2">
    <source>
        <dbReference type="ARBA" id="ARBA00004747"/>
    </source>
</evidence>
<dbReference type="InterPro" id="IPR003135">
    <property type="entry name" value="ATP-grasp_carboxylate-amine"/>
</dbReference>
<dbReference type="PROSITE" id="PS50975">
    <property type="entry name" value="ATP_GRASP"/>
    <property type="match status" value="1"/>
</dbReference>
<evidence type="ECO:0000256" key="10">
    <source>
        <dbReference type="ARBA" id="ARBA00023239"/>
    </source>
</evidence>
<dbReference type="Gene3D" id="3.30.1490.20">
    <property type="entry name" value="ATP-grasp fold, A domain"/>
    <property type="match status" value="1"/>
</dbReference>
<dbReference type="InterPro" id="IPR013815">
    <property type="entry name" value="ATP_grasp_subdomain_1"/>
</dbReference>
<comment type="similarity">
    <text evidence="3 11">In the C-terminal section; belongs to the AIR carboxylase family. Class I subfamily.</text>
</comment>
<comment type="catalytic activity">
    <reaction evidence="1 11">
        <text>5-amino-1-(5-phospho-D-ribosyl)imidazole-4-carboxylate + H(+) = 5-amino-1-(5-phospho-beta-D-ribosyl)imidazole + CO2</text>
        <dbReference type="Rhea" id="RHEA:10792"/>
        <dbReference type="ChEBI" id="CHEBI:15378"/>
        <dbReference type="ChEBI" id="CHEBI:16526"/>
        <dbReference type="ChEBI" id="CHEBI:77657"/>
        <dbReference type="ChEBI" id="CHEBI:137981"/>
        <dbReference type="EC" id="4.1.1.21"/>
    </reaction>
</comment>
<dbReference type="HAMAP" id="MF_01928">
    <property type="entry name" value="PurK"/>
    <property type="match status" value="1"/>
</dbReference>
<dbReference type="Gene3D" id="3.40.50.20">
    <property type="match status" value="1"/>
</dbReference>
<dbReference type="InterPro" id="IPR011761">
    <property type="entry name" value="ATP-grasp"/>
</dbReference>
<dbReference type="PANTHER" id="PTHR11609:SF5">
    <property type="entry name" value="PHOSPHORIBOSYLAMINOIMIDAZOLE CARBOXYLASE"/>
    <property type="match status" value="1"/>
</dbReference>
<dbReference type="InterPro" id="IPR016301">
    <property type="entry name" value="Ade2_fungi/plant"/>
</dbReference>
<evidence type="ECO:0000313" key="13">
    <source>
        <dbReference type="EMBL" id="KAK7552375.1"/>
    </source>
</evidence>
<dbReference type="EC" id="4.1.1.21" evidence="4 11"/>
<dbReference type="SMART" id="SM01001">
    <property type="entry name" value="AIRC"/>
    <property type="match status" value="1"/>
</dbReference>
<dbReference type="NCBIfam" id="TIGR01162">
    <property type="entry name" value="purE"/>
    <property type="match status" value="1"/>
</dbReference>
<dbReference type="Pfam" id="PF22660">
    <property type="entry name" value="RS_preATP-grasp-like"/>
    <property type="match status" value="1"/>
</dbReference>
<dbReference type="InterPro" id="IPR054350">
    <property type="entry name" value="PurT/PurK_preATP-grasp"/>
</dbReference>
<keyword evidence="10 11" id="KW-0456">Lyase</keyword>
<dbReference type="SUPFAM" id="SSF56059">
    <property type="entry name" value="Glutathione synthetase ATP-binding domain-like"/>
    <property type="match status" value="1"/>
</dbReference>
<organism evidence="13 14">
    <name type="scientific">Phyllosticta citricarpa</name>
    <dbReference type="NCBI Taxonomy" id="55181"/>
    <lineage>
        <taxon>Eukaryota</taxon>
        <taxon>Fungi</taxon>
        <taxon>Dikarya</taxon>
        <taxon>Ascomycota</taxon>
        <taxon>Pezizomycotina</taxon>
        <taxon>Dothideomycetes</taxon>
        <taxon>Dothideomycetes incertae sedis</taxon>
        <taxon>Botryosphaeriales</taxon>
        <taxon>Phyllostictaceae</taxon>
        <taxon>Phyllosticta</taxon>
    </lineage>
</organism>
<dbReference type="Pfam" id="PF17769">
    <property type="entry name" value="PurK_C"/>
    <property type="match status" value="1"/>
</dbReference>
<evidence type="ECO:0000256" key="1">
    <source>
        <dbReference type="ARBA" id="ARBA00001244"/>
    </source>
</evidence>
<evidence type="ECO:0000256" key="7">
    <source>
        <dbReference type="ARBA" id="ARBA00022755"/>
    </source>
</evidence>
<keyword evidence="7 11" id="KW-0658">Purine biosynthesis</keyword>
<evidence type="ECO:0000259" key="12">
    <source>
        <dbReference type="PROSITE" id="PS50975"/>
    </source>
</evidence>
<dbReference type="InterPro" id="IPR040686">
    <property type="entry name" value="PurK_C"/>
</dbReference>
<protein>
    <recommendedName>
        <fullName evidence="5 11">Phosphoribosylaminoimidazole carboxylase</fullName>
        <ecNumber evidence="4 11">4.1.1.21</ecNumber>
    </recommendedName>
</protein>
<dbReference type="Gene3D" id="3.30.470.20">
    <property type="entry name" value="ATP-grasp fold, B domain"/>
    <property type="match status" value="1"/>
</dbReference>
<comment type="caution">
    <text evidence="13">The sequence shown here is derived from an EMBL/GenBank/DDBJ whole genome shotgun (WGS) entry which is preliminary data.</text>
</comment>
<gene>
    <name evidence="13" type="ORF">IWX46DRAFT_591181</name>
</gene>
<dbReference type="Pfam" id="PF00731">
    <property type="entry name" value="AIRC"/>
    <property type="match status" value="1"/>
</dbReference>
<evidence type="ECO:0000256" key="6">
    <source>
        <dbReference type="ARBA" id="ARBA00022741"/>
    </source>
</evidence>
<dbReference type="EMBL" id="JBBPDW010000005">
    <property type="protein sequence ID" value="KAK7552375.1"/>
    <property type="molecule type" value="Genomic_DNA"/>
</dbReference>
<keyword evidence="9 11" id="KW-0067">ATP-binding</keyword>
<sequence>MTKTVGVLGGGQLGRMMVEPANRMKIPINILDAPGAPAKQISAHAGHVDGSFKDAESIKKLAQACDVITFEIEHINTKVLEELEGTVAIEPHWRTVRTIQDKYAQKEHLSSHGVAVAESISLDHATEDDLRSVGAWYGYPFMLKSKTEAYDGKGNYPVKSAADIADALKQLGSRPLYAEKWAEFKMELAVMAVKTSNGTLAYPTTETIHEDSICKLTYTPARGVSLETRTAAEALAKKAVATFAGKGVFGVEMFLLADDTLLVNEIAPRPHNSGHYTIEGTHVSQFEAHLRAITDLPLSEADLQLREPAAIMLNVLGGRTPDSHVQIYDRAKQTARVRIHDYGKAEARPGRKMGHLTVTGASMREAEALINPLIAAVDAQKGRESSVPASPPPPQPLVAIIMGSDSDLPILAPAFAILDSFQIPYETRITSAHRTPDWMYTFVTGAEARGFRTIIAAAGGAAHLPGMAAALTTLPVIGVPVRASVLDGVDSLYSIVQMPRGEPVATVGINNSTNAALLAARILGAADERVRRCLKAFYDEHHEEVLGKDARLLEMGPTAYLEAMRAVKK</sequence>